<dbReference type="OrthoDB" id="9762169at2"/>
<keyword evidence="3" id="KW-0808">Transferase</keyword>
<dbReference type="SUPFAM" id="SSF56112">
    <property type="entry name" value="Protein kinase-like (PK-like)"/>
    <property type="match status" value="1"/>
</dbReference>
<keyword evidence="6 9" id="KW-0067">ATP-binding</keyword>
<name>A0A4Q2EJ51_9ACTN</name>
<dbReference type="GO" id="GO:0005524">
    <property type="term" value="F:ATP binding"/>
    <property type="evidence" value="ECO:0007669"/>
    <property type="project" value="UniProtKB-UniRule"/>
</dbReference>
<proteinExistence type="predicted"/>
<feature type="domain" description="Protein kinase" evidence="10">
    <location>
        <begin position="11"/>
        <end position="272"/>
    </location>
</feature>
<dbReference type="Proteomes" id="UP000290624">
    <property type="component" value="Unassembled WGS sequence"/>
</dbReference>
<evidence type="ECO:0000256" key="5">
    <source>
        <dbReference type="ARBA" id="ARBA00022777"/>
    </source>
</evidence>
<evidence type="ECO:0000256" key="4">
    <source>
        <dbReference type="ARBA" id="ARBA00022741"/>
    </source>
</evidence>
<accession>A0A4Q2EJ51</accession>
<dbReference type="PANTHER" id="PTHR43289">
    <property type="entry name" value="MITOGEN-ACTIVATED PROTEIN KINASE KINASE KINASE 20-RELATED"/>
    <property type="match status" value="1"/>
</dbReference>
<evidence type="ECO:0000259" key="10">
    <source>
        <dbReference type="PROSITE" id="PS50011"/>
    </source>
</evidence>
<dbReference type="PROSITE" id="PS00108">
    <property type="entry name" value="PROTEIN_KINASE_ST"/>
    <property type="match status" value="1"/>
</dbReference>
<dbReference type="InterPro" id="IPR000719">
    <property type="entry name" value="Prot_kinase_dom"/>
</dbReference>
<evidence type="ECO:0000256" key="7">
    <source>
        <dbReference type="ARBA" id="ARBA00047899"/>
    </source>
</evidence>
<gene>
    <name evidence="11" type="ORF">C1706_05810</name>
</gene>
<keyword evidence="2" id="KW-0723">Serine/threonine-protein kinase</keyword>
<organism evidence="11 12">
    <name type="scientific">Propioniciclava flava</name>
    <dbReference type="NCBI Taxonomy" id="2072026"/>
    <lineage>
        <taxon>Bacteria</taxon>
        <taxon>Bacillati</taxon>
        <taxon>Actinomycetota</taxon>
        <taxon>Actinomycetes</taxon>
        <taxon>Propionibacteriales</taxon>
        <taxon>Propionibacteriaceae</taxon>
        <taxon>Propioniciclava</taxon>
    </lineage>
</organism>
<feature type="binding site" evidence="9">
    <location>
        <position position="40"/>
    </location>
    <ligand>
        <name>ATP</name>
        <dbReference type="ChEBI" id="CHEBI:30616"/>
    </ligand>
</feature>
<dbReference type="Gene3D" id="1.10.510.10">
    <property type="entry name" value="Transferase(Phosphotransferase) domain 1"/>
    <property type="match status" value="1"/>
</dbReference>
<evidence type="ECO:0000256" key="9">
    <source>
        <dbReference type="PROSITE-ProRule" id="PRU10141"/>
    </source>
</evidence>
<keyword evidence="5" id="KW-0418">Kinase</keyword>
<evidence type="ECO:0000313" key="11">
    <source>
        <dbReference type="EMBL" id="RXW32662.1"/>
    </source>
</evidence>
<dbReference type="FunFam" id="3.30.200.20:FF:000035">
    <property type="entry name" value="Serine/threonine protein kinase Stk1"/>
    <property type="match status" value="1"/>
</dbReference>
<dbReference type="PROSITE" id="PS00107">
    <property type="entry name" value="PROTEIN_KINASE_ATP"/>
    <property type="match status" value="1"/>
</dbReference>
<dbReference type="EC" id="2.7.11.1" evidence="1"/>
<dbReference type="EMBL" id="PPCV01000003">
    <property type="protein sequence ID" value="RXW32662.1"/>
    <property type="molecule type" value="Genomic_DNA"/>
</dbReference>
<evidence type="ECO:0000256" key="1">
    <source>
        <dbReference type="ARBA" id="ARBA00012513"/>
    </source>
</evidence>
<dbReference type="InterPro" id="IPR008271">
    <property type="entry name" value="Ser/Thr_kinase_AS"/>
</dbReference>
<evidence type="ECO:0000256" key="2">
    <source>
        <dbReference type="ARBA" id="ARBA00022527"/>
    </source>
</evidence>
<dbReference type="GO" id="GO:0045717">
    <property type="term" value="P:negative regulation of fatty acid biosynthetic process"/>
    <property type="evidence" value="ECO:0007669"/>
    <property type="project" value="UniProtKB-ARBA"/>
</dbReference>
<dbReference type="InterPro" id="IPR011009">
    <property type="entry name" value="Kinase-like_dom_sf"/>
</dbReference>
<keyword evidence="12" id="KW-1185">Reference proteome</keyword>
<dbReference type="InterPro" id="IPR017441">
    <property type="entry name" value="Protein_kinase_ATP_BS"/>
</dbReference>
<dbReference type="Gene3D" id="3.30.200.20">
    <property type="entry name" value="Phosphorylase Kinase, domain 1"/>
    <property type="match status" value="1"/>
</dbReference>
<dbReference type="SMART" id="SM00220">
    <property type="entry name" value="S_TKc"/>
    <property type="match status" value="1"/>
</dbReference>
<dbReference type="AlphaFoldDB" id="A0A4Q2EJ51"/>
<dbReference type="CDD" id="cd14014">
    <property type="entry name" value="STKc_PknB_like"/>
    <property type="match status" value="1"/>
</dbReference>
<evidence type="ECO:0000256" key="6">
    <source>
        <dbReference type="ARBA" id="ARBA00022840"/>
    </source>
</evidence>
<reference evidence="11 12" key="1">
    <citation type="submission" date="2018-01" db="EMBL/GenBank/DDBJ databases">
        <title>Lactibacter flavus gen. nov., sp. nov., a novel bacterium of the family Propionibacteriaceae isolated from raw milk and dairy products.</title>
        <authorList>
            <person name="Wenning M."/>
            <person name="Breitenwieser F."/>
            <person name="Huptas C."/>
            <person name="von Neubeck M."/>
            <person name="Busse H.-J."/>
            <person name="Scherer S."/>
        </authorList>
    </citation>
    <scope>NUCLEOTIDE SEQUENCE [LARGE SCALE GENOMIC DNA]</scope>
    <source>
        <strain evidence="11 12">VG341</strain>
    </source>
</reference>
<evidence type="ECO:0000256" key="3">
    <source>
        <dbReference type="ARBA" id="ARBA00022679"/>
    </source>
</evidence>
<evidence type="ECO:0000313" key="12">
    <source>
        <dbReference type="Proteomes" id="UP000290624"/>
    </source>
</evidence>
<dbReference type="GO" id="GO:0004674">
    <property type="term" value="F:protein serine/threonine kinase activity"/>
    <property type="evidence" value="ECO:0007669"/>
    <property type="project" value="UniProtKB-KW"/>
</dbReference>
<sequence length="531" mass="54204">MRDGELIGQRYRLHARLGRGGMGQVYRATDERLQRDVAVKLVDLSQTTDTTVAARFHREALATAQLNHPGIVTIFDAGTENRIAYLVMELLPGATLAEVLRADGPLSEHRAVLLARKVADALVATRAIGVVHRDIKPANIMVNGDDATLLDFGIALAQLDADMHLTAPATTLGTAAYMSPEQAMGLRATAASDVYALGGVLIAMLTGRPPYSGDNAIQVANRHLNDPVPRVRDLRPGVSGALADLIERMMAKDANARPDTAIVASGLAHLEANREAESTRVVPASTGAPAVTPRPALTGGLTSQAAPTAVLPGPALAGAGGSARAGSAVAQATRIEPIPVSPRVDPAAGTAMPSAFAFSGEGAPAVATGDAPGLAAEGSRSVAWLGTAAKGIGVTLAAILLFTVTFLLGSSMVPSAVGTTTESFTPRLPTIAPPSSVPDALTAGATKALLEASLSGVDTALEALPNQGGDAVTTLRKQWASAASQIRSGDDAAAALATFTRKLDQAVGNGDLGALEASGLRFALSAVRVQI</sequence>
<dbReference type="FunFam" id="1.10.510.10:FF:000021">
    <property type="entry name" value="Serine/threonine protein kinase"/>
    <property type="match status" value="1"/>
</dbReference>
<dbReference type="Pfam" id="PF00069">
    <property type="entry name" value="Pkinase"/>
    <property type="match status" value="1"/>
</dbReference>
<comment type="catalytic activity">
    <reaction evidence="7">
        <text>L-threonyl-[protein] + ATP = O-phospho-L-threonyl-[protein] + ADP + H(+)</text>
        <dbReference type="Rhea" id="RHEA:46608"/>
        <dbReference type="Rhea" id="RHEA-COMP:11060"/>
        <dbReference type="Rhea" id="RHEA-COMP:11605"/>
        <dbReference type="ChEBI" id="CHEBI:15378"/>
        <dbReference type="ChEBI" id="CHEBI:30013"/>
        <dbReference type="ChEBI" id="CHEBI:30616"/>
        <dbReference type="ChEBI" id="CHEBI:61977"/>
        <dbReference type="ChEBI" id="CHEBI:456216"/>
        <dbReference type="EC" id="2.7.11.1"/>
    </reaction>
</comment>
<protein>
    <recommendedName>
        <fullName evidence="1">non-specific serine/threonine protein kinase</fullName>
        <ecNumber evidence="1">2.7.11.1</ecNumber>
    </recommendedName>
</protein>
<comment type="caution">
    <text evidence="11">The sequence shown here is derived from an EMBL/GenBank/DDBJ whole genome shotgun (WGS) entry which is preliminary data.</text>
</comment>
<keyword evidence="4 9" id="KW-0547">Nucleotide-binding</keyword>
<comment type="catalytic activity">
    <reaction evidence="8">
        <text>L-seryl-[protein] + ATP = O-phospho-L-seryl-[protein] + ADP + H(+)</text>
        <dbReference type="Rhea" id="RHEA:17989"/>
        <dbReference type="Rhea" id="RHEA-COMP:9863"/>
        <dbReference type="Rhea" id="RHEA-COMP:11604"/>
        <dbReference type="ChEBI" id="CHEBI:15378"/>
        <dbReference type="ChEBI" id="CHEBI:29999"/>
        <dbReference type="ChEBI" id="CHEBI:30616"/>
        <dbReference type="ChEBI" id="CHEBI:83421"/>
        <dbReference type="ChEBI" id="CHEBI:456216"/>
        <dbReference type="EC" id="2.7.11.1"/>
    </reaction>
</comment>
<dbReference type="RefSeq" id="WP_129458277.1">
    <property type="nucleotide sequence ID" value="NZ_PPCV01000003.1"/>
</dbReference>
<evidence type="ECO:0000256" key="8">
    <source>
        <dbReference type="ARBA" id="ARBA00048679"/>
    </source>
</evidence>
<dbReference type="PANTHER" id="PTHR43289:SF34">
    <property type="entry name" value="SERINE_THREONINE-PROTEIN KINASE YBDM-RELATED"/>
    <property type="match status" value="1"/>
</dbReference>
<dbReference type="PROSITE" id="PS50011">
    <property type="entry name" value="PROTEIN_KINASE_DOM"/>
    <property type="match status" value="1"/>
</dbReference>